<evidence type="ECO:0008006" key="3">
    <source>
        <dbReference type="Google" id="ProtNLM"/>
    </source>
</evidence>
<proteinExistence type="predicted"/>
<dbReference type="Gene3D" id="3.30.1780.10">
    <property type="entry name" value="ornithine cyclodeaminase, domain 1"/>
    <property type="match status" value="1"/>
</dbReference>
<dbReference type="GO" id="GO:0005737">
    <property type="term" value="C:cytoplasm"/>
    <property type="evidence" value="ECO:0007669"/>
    <property type="project" value="TreeGrafter"/>
</dbReference>
<dbReference type="InterPro" id="IPR036291">
    <property type="entry name" value="NAD(P)-bd_dom_sf"/>
</dbReference>
<dbReference type="PIRSF" id="PIRSF001439">
    <property type="entry name" value="CryM"/>
    <property type="match status" value="1"/>
</dbReference>
<accession>A0A0B3VHX2</accession>
<evidence type="ECO:0000313" key="1">
    <source>
        <dbReference type="EMBL" id="KHS56406.1"/>
    </source>
</evidence>
<dbReference type="Gene3D" id="3.40.50.720">
    <property type="entry name" value="NAD(P)-binding Rossmann-like Domain"/>
    <property type="match status" value="1"/>
</dbReference>
<dbReference type="InterPro" id="IPR003462">
    <property type="entry name" value="ODC_Mu_crystall"/>
</dbReference>
<dbReference type="Proteomes" id="UP000031189">
    <property type="component" value="Unassembled WGS sequence"/>
</dbReference>
<sequence>MLIINEKYMEQNITIEDVLSSIEKALLIQESGKFSQPDRIHLGEDENPFLLMPCFKEDYFSTKLITVYPKNSEIGEAVTQGVTLLNDIKTGKPLALLNGTYLTALRTGCVGGVSSKYLAKKDASSIAIIGAGVQSVFQVLATCAVRPIKDVYVYSRTESKVNSFIEKLQLLLPNVKFHRSNSSKDAIEKSDIIICATTSANPVIPDDADLYKGKHIIGIGSYQPHTREFSNAAIKSADHIYTDTLFAIEESGDLGIPVKENLIKKENIQTLGKVIQLNELDDDLLNSTTVFKSVGIGLFDLCAAEAIYKHALENGGSIDINL</sequence>
<dbReference type="AlphaFoldDB" id="A0A0B3VHX2"/>
<dbReference type="Pfam" id="PF02423">
    <property type="entry name" value="OCD_Mu_crystall"/>
    <property type="match status" value="1"/>
</dbReference>
<dbReference type="RefSeq" id="WP_039680374.1">
    <property type="nucleotide sequence ID" value="NZ_JAWGXO010000009.1"/>
</dbReference>
<organism evidence="1 2">
    <name type="scientific">Terrisporobacter othiniensis</name>
    <dbReference type="NCBI Taxonomy" id="1577792"/>
    <lineage>
        <taxon>Bacteria</taxon>
        <taxon>Bacillati</taxon>
        <taxon>Bacillota</taxon>
        <taxon>Clostridia</taxon>
        <taxon>Peptostreptococcales</taxon>
        <taxon>Peptostreptococcaceae</taxon>
        <taxon>Terrisporobacter</taxon>
    </lineage>
</organism>
<dbReference type="PANTHER" id="PTHR13812">
    <property type="entry name" value="KETIMINE REDUCTASE MU-CRYSTALLIN"/>
    <property type="match status" value="1"/>
</dbReference>
<dbReference type="PANTHER" id="PTHR13812:SF19">
    <property type="entry name" value="KETIMINE REDUCTASE MU-CRYSTALLIN"/>
    <property type="match status" value="1"/>
</dbReference>
<evidence type="ECO:0000313" key="2">
    <source>
        <dbReference type="Proteomes" id="UP000031189"/>
    </source>
</evidence>
<comment type="caution">
    <text evidence="1">The sequence shown here is derived from an EMBL/GenBank/DDBJ whole genome shotgun (WGS) entry which is preliminary data.</text>
</comment>
<dbReference type="SUPFAM" id="SSF51735">
    <property type="entry name" value="NAD(P)-binding Rossmann-fold domains"/>
    <property type="match status" value="1"/>
</dbReference>
<dbReference type="InterPro" id="IPR023401">
    <property type="entry name" value="ODC_N"/>
</dbReference>
<dbReference type="OrthoDB" id="9792005at2"/>
<dbReference type="STRING" id="1577792.QX51_13240"/>
<name>A0A0B3VHX2_9FIRM</name>
<reference evidence="1 2" key="1">
    <citation type="submission" date="2014-12" db="EMBL/GenBank/DDBJ databases">
        <title>Draft genome sequence of Terrisporobacter sp. 08-306576, isolated from the blood culture of a bacteremia patient.</title>
        <authorList>
            <person name="Lund L.C."/>
            <person name="Sydenham T.V."/>
            <person name="Hogh S.V."/>
            <person name="Skov M.N."/>
            <person name="Kemp M."/>
            <person name="Justesen U.S."/>
        </authorList>
    </citation>
    <scope>NUCLEOTIDE SEQUENCE [LARGE SCALE GENOMIC DNA]</scope>
    <source>
        <strain evidence="1 2">08-306576</strain>
    </source>
</reference>
<dbReference type="EMBL" id="JWHR01000112">
    <property type="protein sequence ID" value="KHS56406.1"/>
    <property type="molecule type" value="Genomic_DNA"/>
</dbReference>
<keyword evidence="2" id="KW-1185">Reference proteome</keyword>
<protein>
    <recommendedName>
        <fullName evidence="3">Ornithine cyclodeaminase</fullName>
    </recommendedName>
</protein>
<gene>
    <name evidence="1" type="ORF">QX51_13240</name>
</gene>